<dbReference type="InterPro" id="IPR006786">
    <property type="entry name" value="Pinin_SDK_MemA"/>
</dbReference>
<dbReference type="VEuPathDB" id="FungiDB:CCM_01659"/>
<organism evidence="10 11">
    <name type="scientific">Cordyceps militaris (strain CM01)</name>
    <name type="common">Caterpillar fungus</name>
    <dbReference type="NCBI Taxonomy" id="983644"/>
    <lineage>
        <taxon>Eukaryota</taxon>
        <taxon>Fungi</taxon>
        <taxon>Dikarya</taxon>
        <taxon>Ascomycota</taxon>
        <taxon>Pezizomycotina</taxon>
        <taxon>Sordariomycetes</taxon>
        <taxon>Hypocreomycetidae</taxon>
        <taxon>Hypocreales</taxon>
        <taxon>Cordycipitaceae</taxon>
        <taxon>Cordyceps</taxon>
    </lineage>
</organism>
<dbReference type="EMBL" id="JH126399">
    <property type="protein sequence ID" value="EGX97000.1"/>
    <property type="molecule type" value="Genomic_DNA"/>
</dbReference>
<evidence type="ECO:0000256" key="5">
    <source>
        <dbReference type="ARBA" id="ARBA00023163"/>
    </source>
</evidence>
<feature type="compositionally biased region" description="Basic and acidic residues" evidence="8">
    <location>
        <begin position="309"/>
        <end position="343"/>
    </location>
</feature>
<evidence type="ECO:0000256" key="7">
    <source>
        <dbReference type="ARBA" id="ARBA00023242"/>
    </source>
</evidence>
<accession>G3J6A1</accession>
<dbReference type="AlphaFoldDB" id="G3J6A1"/>
<keyword evidence="6" id="KW-0508">mRNA splicing</keyword>
<feature type="compositionally biased region" description="Basic and acidic residues" evidence="8">
    <location>
        <begin position="154"/>
        <end position="178"/>
    </location>
</feature>
<dbReference type="GO" id="GO:0008380">
    <property type="term" value="P:RNA splicing"/>
    <property type="evidence" value="ECO:0007669"/>
    <property type="project" value="UniProtKB-KW"/>
</dbReference>
<gene>
    <name evidence="10" type="ORF">CCM_01659</name>
</gene>
<feature type="region of interest" description="Disordered" evidence="8">
    <location>
        <begin position="251"/>
        <end position="343"/>
    </location>
</feature>
<keyword evidence="11" id="KW-1185">Reference proteome</keyword>
<dbReference type="InterPro" id="IPR039853">
    <property type="entry name" value="Pinin"/>
</dbReference>
<dbReference type="PANTHER" id="PTHR12707:SF0">
    <property type="entry name" value="PININ"/>
    <property type="match status" value="1"/>
</dbReference>
<feature type="compositionally biased region" description="Basic and acidic residues" evidence="8">
    <location>
        <begin position="35"/>
        <end position="48"/>
    </location>
</feature>
<evidence type="ECO:0000256" key="3">
    <source>
        <dbReference type="ARBA" id="ARBA00022664"/>
    </source>
</evidence>
<feature type="compositionally biased region" description="Basic and acidic residues" evidence="8">
    <location>
        <begin position="9"/>
        <end position="25"/>
    </location>
</feature>
<sequence length="343" mass="40353">MAAVQVQTKAEDTMEITDSRRDAPPLKRKASPEPQHGDEIPKRTRHDSDEDDRDRSRRRSRSPERDRTSQRSRSPLDRARQRSRSPQDRTSQRSRSPPDRARQRSRSPDRRRIPEAPAIERRAPTQEDKKRGKRLFGGLLSTLNQGPSNLQQKRRQEIEKRQQERLQKQDSEDGQRRAERLSQLRAVRIREQIVFDEEVMRNRHKKKLALARYLQTKAEPHIIELTNGLLQYYLPWRCTDEELDLIDEQRSKARDDVQREESEFEKRRTWHVERHGTAVRARPPSLPREQTRSPPPLPDTAPAASPMAVEERDARDVEEDRRPEGHDDAGDIVEHDGQDMVIY</sequence>
<evidence type="ECO:0000313" key="10">
    <source>
        <dbReference type="EMBL" id="EGX97000.1"/>
    </source>
</evidence>
<feature type="domain" description="Pinin/SDK/MemA protein" evidence="9">
    <location>
        <begin position="126"/>
        <end position="250"/>
    </location>
</feature>
<protein>
    <submittedName>
        <fullName evidence="10">Pinin/SDK/memA domain protein</fullName>
    </submittedName>
</protein>
<evidence type="ECO:0000313" key="11">
    <source>
        <dbReference type="Proteomes" id="UP000001610"/>
    </source>
</evidence>
<evidence type="ECO:0000256" key="4">
    <source>
        <dbReference type="ARBA" id="ARBA00023015"/>
    </source>
</evidence>
<dbReference type="OMA" id="MHRRHEK"/>
<dbReference type="HOGENOM" id="CLU_049352_1_0_1"/>
<dbReference type="InParanoid" id="G3J6A1"/>
<proteinExistence type="inferred from homology"/>
<dbReference type="KEGG" id="cmt:CCM_01659"/>
<name>G3J6A1_CORMM</name>
<feature type="region of interest" description="Disordered" evidence="8">
    <location>
        <begin position="1"/>
        <end position="178"/>
    </location>
</feature>
<dbReference type="Proteomes" id="UP000001610">
    <property type="component" value="Unassembled WGS sequence"/>
</dbReference>
<dbReference type="PANTHER" id="PTHR12707">
    <property type="entry name" value="PINN"/>
    <property type="match status" value="1"/>
</dbReference>
<evidence type="ECO:0000256" key="1">
    <source>
        <dbReference type="ARBA" id="ARBA00004123"/>
    </source>
</evidence>
<dbReference type="eggNOG" id="KOG3756">
    <property type="taxonomic scope" value="Eukaryota"/>
</dbReference>
<evidence type="ECO:0000256" key="8">
    <source>
        <dbReference type="SAM" id="MobiDB-lite"/>
    </source>
</evidence>
<dbReference type="GO" id="GO:0006397">
    <property type="term" value="P:mRNA processing"/>
    <property type="evidence" value="ECO:0007669"/>
    <property type="project" value="UniProtKB-KW"/>
</dbReference>
<dbReference type="Pfam" id="PF04696">
    <property type="entry name" value="Pinin_SDK_memA"/>
    <property type="match status" value="1"/>
</dbReference>
<dbReference type="GO" id="GO:0071013">
    <property type="term" value="C:catalytic step 2 spliceosome"/>
    <property type="evidence" value="ECO:0007669"/>
    <property type="project" value="TreeGrafter"/>
</dbReference>
<keyword evidence="3" id="KW-0507">mRNA processing</keyword>
<feature type="compositionally biased region" description="Basic and acidic residues" evidence="8">
    <location>
        <begin position="61"/>
        <end position="130"/>
    </location>
</feature>
<dbReference type="STRING" id="983644.G3J6A1"/>
<dbReference type="RefSeq" id="XP_006666877.1">
    <property type="nucleotide sequence ID" value="XM_006666814.1"/>
</dbReference>
<feature type="compositionally biased region" description="Basic and acidic residues" evidence="8">
    <location>
        <begin position="251"/>
        <end position="276"/>
    </location>
</feature>
<keyword evidence="4" id="KW-0805">Transcription regulation</keyword>
<keyword evidence="7" id="KW-0539">Nucleus</keyword>
<comment type="similarity">
    <text evidence="2">Belongs to the pinin family.</text>
</comment>
<dbReference type="OrthoDB" id="330772at2759"/>
<keyword evidence="5" id="KW-0804">Transcription</keyword>
<reference evidence="10 11" key="1">
    <citation type="journal article" date="2011" name="Genome Biol.">
        <title>Genome sequence of the insect pathogenic fungus Cordyceps militaris, a valued traditional Chinese medicine.</title>
        <authorList>
            <person name="Zheng P."/>
            <person name="Xia Y."/>
            <person name="Xiao G."/>
            <person name="Xiong C."/>
            <person name="Hu X."/>
            <person name="Zhang S."/>
            <person name="Zheng H."/>
            <person name="Huang Y."/>
            <person name="Zhou Y."/>
            <person name="Wang S."/>
            <person name="Zhao G.P."/>
            <person name="Liu X."/>
            <person name="St Leger R.J."/>
            <person name="Wang C."/>
        </authorList>
    </citation>
    <scope>NUCLEOTIDE SEQUENCE [LARGE SCALE GENOMIC DNA]</scope>
    <source>
        <strain evidence="10 11">CM01</strain>
    </source>
</reference>
<evidence type="ECO:0000256" key="6">
    <source>
        <dbReference type="ARBA" id="ARBA00023187"/>
    </source>
</evidence>
<comment type="subcellular location">
    <subcellularLocation>
        <location evidence="1">Nucleus</location>
    </subcellularLocation>
</comment>
<evidence type="ECO:0000259" key="9">
    <source>
        <dbReference type="Pfam" id="PF04696"/>
    </source>
</evidence>
<dbReference type="GeneID" id="18163689"/>
<evidence type="ECO:0000256" key="2">
    <source>
        <dbReference type="ARBA" id="ARBA00010386"/>
    </source>
</evidence>